<feature type="domain" description="Helix-hairpin-helix DNA-binding motif class 1" evidence="3">
    <location>
        <begin position="280"/>
        <end position="299"/>
    </location>
</feature>
<evidence type="ECO:0000313" key="5">
    <source>
        <dbReference type="Proteomes" id="UP000253495"/>
    </source>
</evidence>
<comment type="caution">
    <text evidence="4">The sequence shown here is derived from an EMBL/GenBank/DDBJ whole genome shotgun (WGS) entry which is preliminary data.</text>
</comment>
<dbReference type="GO" id="GO:0015628">
    <property type="term" value="P:protein secretion by the type II secretion system"/>
    <property type="evidence" value="ECO:0007669"/>
    <property type="project" value="TreeGrafter"/>
</dbReference>
<gene>
    <name evidence="4" type="ORF">DFQ14_110175</name>
</gene>
<dbReference type="Gene3D" id="1.10.150.280">
    <property type="entry name" value="AF1531-like domain"/>
    <property type="match status" value="1"/>
</dbReference>
<dbReference type="EMBL" id="QPJC01000010">
    <property type="protein sequence ID" value="RCW40845.1"/>
    <property type="molecule type" value="Genomic_DNA"/>
</dbReference>
<dbReference type="GO" id="GO:0015627">
    <property type="term" value="C:type II protein secretion system complex"/>
    <property type="evidence" value="ECO:0007669"/>
    <property type="project" value="TreeGrafter"/>
</dbReference>
<accession>A0A368VJD4</accession>
<keyword evidence="5" id="KW-1185">Reference proteome</keyword>
<keyword evidence="2" id="KW-0812">Transmembrane</keyword>
<dbReference type="InterPro" id="IPR010994">
    <property type="entry name" value="RuvA_2-like"/>
</dbReference>
<sequence>MVESSRVQTAPVQDIPARGEPVQDTSVPAAQHGDVDEDPQSRPDARERLLTLMARARDGADILPDAGSAGEAGSPVGDSAPDSRLQRFARRRLPESWLRSRVDLGRTGFVGLAMAAVVIAAVVAVTVWSKRPSAEPVPHLPVVATTTSSAETTAPPEELVVSVVGRVHEPGLVTVQQGDRVADALRAAGGRLPGTDTVTLNLARKLADGEQLYVGVPIPPQARGSGSAGSAGGGPAGSDRKLDLNSASQEALEELPGVGPVTAERIVRWRREHGRFDSVEQLRDVSGIGEVRLSRLQELVRV</sequence>
<protein>
    <submittedName>
        <fullName evidence="4">Competence protein ComEA</fullName>
    </submittedName>
</protein>
<evidence type="ECO:0000256" key="2">
    <source>
        <dbReference type="SAM" id="Phobius"/>
    </source>
</evidence>
<feature type="region of interest" description="Disordered" evidence="1">
    <location>
        <begin position="61"/>
        <end position="84"/>
    </location>
</feature>
<feature type="compositionally biased region" description="Polar residues" evidence="1">
    <location>
        <begin position="1"/>
        <end position="11"/>
    </location>
</feature>
<reference evidence="4 5" key="1">
    <citation type="submission" date="2018-07" db="EMBL/GenBank/DDBJ databases">
        <title>Genomic Encyclopedia of Type Strains, Phase III (KMG-III): the genomes of soil and plant-associated and newly described type strains.</title>
        <authorList>
            <person name="Whitman W."/>
        </authorList>
    </citation>
    <scope>NUCLEOTIDE SEQUENCE [LARGE SCALE GENOMIC DNA]</scope>
    <source>
        <strain evidence="4 5">CECT 8575</strain>
    </source>
</reference>
<feature type="domain" description="Helix-hairpin-helix DNA-binding motif class 1" evidence="3">
    <location>
        <begin position="250"/>
        <end position="269"/>
    </location>
</feature>
<evidence type="ECO:0000313" key="4">
    <source>
        <dbReference type="EMBL" id="RCW40845.1"/>
    </source>
</evidence>
<organism evidence="4 5">
    <name type="scientific">Halopolyspora algeriensis</name>
    <dbReference type="NCBI Taxonomy" id="1500506"/>
    <lineage>
        <taxon>Bacteria</taxon>
        <taxon>Bacillati</taxon>
        <taxon>Actinomycetota</taxon>
        <taxon>Actinomycetes</taxon>
        <taxon>Actinomycetes incertae sedis</taxon>
        <taxon>Halopolyspora</taxon>
    </lineage>
</organism>
<dbReference type="AlphaFoldDB" id="A0A368VJD4"/>
<feature type="transmembrane region" description="Helical" evidence="2">
    <location>
        <begin position="109"/>
        <end position="128"/>
    </location>
</feature>
<keyword evidence="2" id="KW-1133">Transmembrane helix</keyword>
<dbReference type="InterPro" id="IPR051675">
    <property type="entry name" value="Endo/Exo/Phosphatase_dom_1"/>
</dbReference>
<feature type="region of interest" description="Disordered" evidence="1">
    <location>
        <begin position="217"/>
        <end position="242"/>
    </location>
</feature>
<dbReference type="GO" id="GO:0006281">
    <property type="term" value="P:DNA repair"/>
    <property type="evidence" value="ECO:0007669"/>
    <property type="project" value="InterPro"/>
</dbReference>
<feature type="compositionally biased region" description="Basic and acidic residues" evidence="1">
    <location>
        <begin position="39"/>
        <end position="48"/>
    </location>
</feature>
<evidence type="ECO:0000259" key="3">
    <source>
        <dbReference type="SMART" id="SM00278"/>
    </source>
</evidence>
<dbReference type="PANTHER" id="PTHR21180:SF32">
    <property type="entry name" value="ENDONUCLEASE_EXONUCLEASE_PHOSPHATASE FAMILY DOMAIN-CONTAINING PROTEIN 1"/>
    <property type="match status" value="1"/>
</dbReference>
<dbReference type="InterPro" id="IPR019554">
    <property type="entry name" value="Soluble_ligand-bd"/>
</dbReference>
<proteinExistence type="predicted"/>
<dbReference type="PANTHER" id="PTHR21180">
    <property type="entry name" value="ENDONUCLEASE/EXONUCLEASE/PHOSPHATASE FAMILY DOMAIN-CONTAINING PROTEIN 1"/>
    <property type="match status" value="1"/>
</dbReference>
<keyword evidence="2" id="KW-0472">Membrane</keyword>
<dbReference type="GO" id="GO:0003677">
    <property type="term" value="F:DNA binding"/>
    <property type="evidence" value="ECO:0007669"/>
    <property type="project" value="InterPro"/>
</dbReference>
<dbReference type="RefSeq" id="WP_246195692.1">
    <property type="nucleotide sequence ID" value="NZ_QPJC01000010.1"/>
</dbReference>
<feature type="region of interest" description="Disordered" evidence="1">
    <location>
        <begin position="1"/>
        <end position="48"/>
    </location>
</feature>
<dbReference type="SUPFAM" id="SSF47781">
    <property type="entry name" value="RuvA domain 2-like"/>
    <property type="match status" value="1"/>
</dbReference>
<dbReference type="InterPro" id="IPR003583">
    <property type="entry name" value="Hlx-hairpin-Hlx_DNA-bd_motif"/>
</dbReference>
<dbReference type="SMART" id="SM00278">
    <property type="entry name" value="HhH1"/>
    <property type="match status" value="2"/>
</dbReference>
<name>A0A368VJD4_9ACTN</name>
<dbReference type="Pfam" id="PF10531">
    <property type="entry name" value="SLBB"/>
    <property type="match status" value="1"/>
</dbReference>
<feature type="compositionally biased region" description="Gly residues" evidence="1">
    <location>
        <begin position="226"/>
        <end position="236"/>
    </location>
</feature>
<dbReference type="Pfam" id="PF12836">
    <property type="entry name" value="HHH_3"/>
    <property type="match status" value="1"/>
</dbReference>
<dbReference type="Proteomes" id="UP000253495">
    <property type="component" value="Unassembled WGS sequence"/>
</dbReference>
<evidence type="ECO:0000256" key="1">
    <source>
        <dbReference type="SAM" id="MobiDB-lite"/>
    </source>
</evidence>